<dbReference type="CDD" id="cd07302">
    <property type="entry name" value="CHD"/>
    <property type="match status" value="1"/>
</dbReference>
<protein>
    <submittedName>
        <fullName evidence="3">Adenylate/guanylate cyclase domain-containing protein</fullName>
    </submittedName>
</protein>
<dbReference type="PANTHER" id="PTHR43081">
    <property type="entry name" value="ADENYLATE CYCLASE, TERMINAL-DIFFERENTIATION SPECIFIC-RELATED"/>
    <property type="match status" value="1"/>
</dbReference>
<gene>
    <name evidence="3" type="ORF">HRI96_09510</name>
</gene>
<evidence type="ECO:0000313" key="4">
    <source>
        <dbReference type="Proteomes" id="UP000671995"/>
    </source>
</evidence>
<dbReference type="PROSITE" id="PS50125">
    <property type="entry name" value="GUANYLATE_CYCLASE_2"/>
    <property type="match status" value="1"/>
</dbReference>
<evidence type="ECO:0000313" key="3">
    <source>
        <dbReference type="EMBL" id="QTQ12415.1"/>
    </source>
</evidence>
<feature type="transmembrane region" description="Helical" evidence="1">
    <location>
        <begin position="381"/>
        <end position="402"/>
    </location>
</feature>
<dbReference type="SMART" id="SM01080">
    <property type="entry name" value="CHASE2"/>
    <property type="match status" value="1"/>
</dbReference>
<sequence length="696" mass="77018">MKKLKKRNVAVFIGVFALCSLLHFSGFFTFAENKAYDARTVLTPERTPPSDEICFIAVDQASIDWAQKEKGWGWPWPRSAYGDIVRYMTLGDAACVLLDVLYTEPSVYGIADDENFAIACRENGRVVQVMFADTASGGGSASAESEKGYKALFPVESLKNSAALLANIISAKDGDDVIRRTRLSFNLNGVEYPSLGAAPFVIGEQRAGKKSVAEAISSLKKNSPLLPDETVLLRYKRNIDSYLPYRACDILKSYDALLAGKEPILPPENFKNTAVFLAYYAPGLFDICSSPVSQVYPGVGVHITAYDNILNGGFVKKIPAWLNLIYLFAVCFAGAMVLDITGRQKNQKTAPVIAAAALFLGAAAIISLSFVLFYFNLWILLAAPLAGFILSFGTQVFLGYVFEGRQKKFIKSAFSQYLSPVVIEQLITDPKKLKLGGEKREISIYFSDIQGFTSVSEKLSPEALTEFLNTYLSAMTDIILNTGGTIDKYEGDAIIAFWNAPADEEDHALRAVDAAMQCQRQLSLMRADLAKLSGGQIYQRIGLNTGYAVVGNMGSHSRFDYTMLGDSVNLASRLEGLNKQFGTYTMCSKATKDAAVKFGCNLYWRELARVAVVGKKEAVTVFEPLEMSEFEKKFEIFENFDKARDLFYSGRFSDSLLLFERFCGEDGPCRSYAQKCRILMENPNDQWDGVWHSTEK</sequence>
<dbReference type="GO" id="GO:0035556">
    <property type="term" value="P:intracellular signal transduction"/>
    <property type="evidence" value="ECO:0007669"/>
    <property type="project" value="InterPro"/>
</dbReference>
<reference evidence="3" key="1">
    <citation type="submission" date="2020-05" db="EMBL/GenBank/DDBJ databases">
        <authorList>
            <person name="Zeng H."/>
            <person name="Chan Y.K."/>
            <person name="Watt R.M."/>
        </authorList>
    </citation>
    <scope>NUCLEOTIDE SEQUENCE</scope>
    <source>
        <strain evidence="3">ATCC 700773</strain>
    </source>
</reference>
<evidence type="ECO:0000259" key="2">
    <source>
        <dbReference type="PROSITE" id="PS50125"/>
    </source>
</evidence>
<dbReference type="Pfam" id="PF00211">
    <property type="entry name" value="Guanylate_cyc"/>
    <property type="match status" value="1"/>
</dbReference>
<dbReference type="GO" id="GO:0004016">
    <property type="term" value="F:adenylate cyclase activity"/>
    <property type="evidence" value="ECO:0007669"/>
    <property type="project" value="UniProtKB-ARBA"/>
</dbReference>
<feature type="transmembrane region" description="Helical" evidence="1">
    <location>
        <begin position="320"/>
        <end position="340"/>
    </location>
</feature>
<dbReference type="Proteomes" id="UP000671995">
    <property type="component" value="Chromosome"/>
</dbReference>
<proteinExistence type="predicted"/>
<dbReference type="SUPFAM" id="SSF55073">
    <property type="entry name" value="Nucleotide cyclase"/>
    <property type="match status" value="1"/>
</dbReference>
<dbReference type="Gene3D" id="3.30.70.1230">
    <property type="entry name" value="Nucleotide cyclase"/>
    <property type="match status" value="1"/>
</dbReference>
<dbReference type="InterPro" id="IPR029787">
    <property type="entry name" value="Nucleotide_cyclase"/>
</dbReference>
<dbReference type="RefSeq" id="WP_210117129.1">
    <property type="nucleotide sequence ID" value="NZ_CP054257.1"/>
</dbReference>
<feature type="transmembrane region" description="Helical" evidence="1">
    <location>
        <begin position="352"/>
        <end position="375"/>
    </location>
</feature>
<dbReference type="EMBL" id="CP054257">
    <property type="protein sequence ID" value="QTQ12415.1"/>
    <property type="molecule type" value="Genomic_DNA"/>
</dbReference>
<dbReference type="PANTHER" id="PTHR43081:SF1">
    <property type="entry name" value="ADENYLATE CYCLASE, TERMINAL-DIFFERENTIATION SPECIFIC"/>
    <property type="match status" value="1"/>
</dbReference>
<reference evidence="3" key="2">
    <citation type="journal article" date="2021" name="Microbiol. Resour. Announc.">
        <title>Complete Genome Sequences of Three Human Oral Treponema parvum Isolates.</title>
        <authorList>
            <person name="Zeng H."/>
            <person name="Watt R.M."/>
        </authorList>
    </citation>
    <scope>NUCLEOTIDE SEQUENCE</scope>
    <source>
        <strain evidence="3">ATCC 700773</strain>
    </source>
</reference>
<dbReference type="InterPro" id="IPR050697">
    <property type="entry name" value="Adenylyl/Guanylyl_Cyclase_3/4"/>
</dbReference>
<keyword evidence="1" id="KW-0812">Transmembrane</keyword>
<dbReference type="InterPro" id="IPR007890">
    <property type="entry name" value="CHASE2"/>
</dbReference>
<dbReference type="InterPro" id="IPR001054">
    <property type="entry name" value="A/G_cyclase"/>
</dbReference>
<dbReference type="GO" id="GO:0006171">
    <property type="term" value="P:cAMP biosynthetic process"/>
    <property type="evidence" value="ECO:0007669"/>
    <property type="project" value="TreeGrafter"/>
</dbReference>
<dbReference type="SMART" id="SM00044">
    <property type="entry name" value="CYCc"/>
    <property type="match status" value="1"/>
</dbReference>
<name>A0A975F182_9SPIR</name>
<evidence type="ECO:0000256" key="1">
    <source>
        <dbReference type="SAM" id="Phobius"/>
    </source>
</evidence>
<feature type="domain" description="Guanylate cyclase" evidence="2">
    <location>
        <begin position="443"/>
        <end position="575"/>
    </location>
</feature>
<organism evidence="3 4">
    <name type="scientific">Treponema parvum</name>
    <dbReference type="NCBI Taxonomy" id="138851"/>
    <lineage>
        <taxon>Bacteria</taxon>
        <taxon>Pseudomonadati</taxon>
        <taxon>Spirochaetota</taxon>
        <taxon>Spirochaetia</taxon>
        <taxon>Spirochaetales</taxon>
        <taxon>Treponemataceae</taxon>
        <taxon>Treponema</taxon>
    </lineage>
</organism>
<dbReference type="Pfam" id="PF05226">
    <property type="entry name" value="CHASE2"/>
    <property type="match status" value="1"/>
</dbReference>
<dbReference type="AlphaFoldDB" id="A0A975F182"/>
<accession>A0A975F182</accession>
<keyword evidence="1" id="KW-0472">Membrane</keyword>
<keyword evidence="1" id="KW-1133">Transmembrane helix</keyword>